<dbReference type="PANTHER" id="PTHR28221:SF2">
    <property type="entry name" value="RNA POLYMERASE I-SPECIFIC TRANSCRIPTION INITIATION FACTOR RRN6"/>
    <property type="match status" value="1"/>
</dbReference>
<feature type="compositionally biased region" description="Low complexity" evidence="1">
    <location>
        <begin position="350"/>
        <end position="373"/>
    </location>
</feature>
<evidence type="ECO:0000313" key="4">
    <source>
        <dbReference type="Proteomes" id="UP000803844"/>
    </source>
</evidence>
<feature type="compositionally biased region" description="Basic and acidic residues" evidence="1">
    <location>
        <begin position="228"/>
        <end position="245"/>
    </location>
</feature>
<organism evidence="3 4">
    <name type="scientific">Cryphonectria parasitica (strain ATCC 38755 / EP155)</name>
    <dbReference type="NCBI Taxonomy" id="660469"/>
    <lineage>
        <taxon>Eukaryota</taxon>
        <taxon>Fungi</taxon>
        <taxon>Dikarya</taxon>
        <taxon>Ascomycota</taxon>
        <taxon>Pezizomycotina</taxon>
        <taxon>Sordariomycetes</taxon>
        <taxon>Sordariomycetidae</taxon>
        <taxon>Diaporthales</taxon>
        <taxon>Cryphonectriaceae</taxon>
        <taxon>Cryphonectria-Endothia species complex</taxon>
        <taxon>Cryphonectria</taxon>
    </lineage>
</organism>
<dbReference type="Pfam" id="PF20639">
    <property type="entry name" value="Rrn6_K-rich"/>
    <property type="match status" value="1"/>
</dbReference>
<keyword evidence="4" id="KW-1185">Reference proteome</keyword>
<comment type="caution">
    <text evidence="3">The sequence shown here is derived from an EMBL/GenBank/DDBJ whole genome shotgun (WGS) entry which is preliminary data.</text>
</comment>
<dbReference type="InterPro" id="IPR048536">
    <property type="entry name" value="Rrn6_K-rich"/>
</dbReference>
<sequence>MDTKLSLAPKSGPAKQYDAIQLRFYLLELIQEINYAYFGRAAEGAAAIDAIEPLSLVREALHGQDNDSHIPLKPLLSFSDVWQPLELPQVEDEWALALSELQKSPRIHLSHCGTYIPSGTVMDVFERLSVHWSCRLPAESLKAGQWRYVERALEKMAAEVYLSGRGVSVVPQSTLDIASRCLPRGEDTQVKSEDHLDELPSSQPRSSQTLPTPSATPSSSRAASEAVDSAKNDEEQEDTRQEDATVARLRMYLPSIKFTPPPKNGPRIISLWPEERGSDPSEYQYQRFRKGPDQRTGAAQREREKKEERRRRKADRKAQLGMKMEAGGEFSSQPLLPTIVRSSPPPQDVGSSSQGIGFGFGSQSQSQGFGFSQTMSQPVAGEFGGLVVMGRMIEF</sequence>
<evidence type="ECO:0000256" key="1">
    <source>
        <dbReference type="SAM" id="MobiDB-lite"/>
    </source>
</evidence>
<dbReference type="EMBL" id="MU032347">
    <property type="protein sequence ID" value="KAF3766137.1"/>
    <property type="molecule type" value="Genomic_DNA"/>
</dbReference>
<feature type="region of interest" description="Disordered" evidence="1">
    <location>
        <begin position="189"/>
        <end position="318"/>
    </location>
</feature>
<feature type="compositionally biased region" description="Low complexity" evidence="1">
    <location>
        <begin position="206"/>
        <end position="224"/>
    </location>
</feature>
<name>A0A9P4Y4D0_CRYP1</name>
<accession>A0A9P4Y4D0</accession>
<dbReference type="InterPro" id="IPR019350">
    <property type="entry name" value="RNA_pol_I-sp_TIF_RRN6-like"/>
</dbReference>
<dbReference type="PANTHER" id="PTHR28221">
    <property type="entry name" value="RNA POLYMERASE I-SPECIFIC TRANSCRIPTION INITIATION FACTOR RRN6"/>
    <property type="match status" value="1"/>
</dbReference>
<proteinExistence type="predicted"/>
<dbReference type="GeneID" id="63842302"/>
<feature type="domain" description="RRN6 K-rich C-terminal" evidence="2">
    <location>
        <begin position="267"/>
        <end position="385"/>
    </location>
</feature>
<dbReference type="Proteomes" id="UP000803844">
    <property type="component" value="Unassembled WGS sequence"/>
</dbReference>
<dbReference type="AlphaFoldDB" id="A0A9P4Y4D0"/>
<dbReference type="OrthoDB" id="4090074at2759"/>
<evidence type="ECO:0000259" key="2">
    <source>
        <dbReference type="Pfam" id="PF20639"/>
    </source>
</evidence>
<protein>
    <recommendedName>
        <fullName evidence="2">RRN6 K-rich C-terminal domain-containing protein</fullName>
    </recommendedName>
</protein>
<dbReference type="RefSeq" id="XP_040777098.1">
    <property type="nucleotide sequence ID" value="XM_040925173.1"/>
</dbReference>
<gene>
    <name evidence="3" type="ORF">M406DRAFT_68509</name>
</gene>
<reference evidence="3" key="1">
    <citation type="journal article" date="2020" name="Phytopathology">
        <title>Genome sequence of the chestnut blight fungus Cryphonectria parasitica EP155: A fundamental resource for an archetypical invasive plant pathogen.</title>
        <authorList>
            <person name="Crouch J.A."/>
            <person name="Dawe A."/>
            <person name="Aerts A."/>
            <person name="Barry K."/>
            <person name="Churchill A.C.L."/>
            <person name="Grimwood J."/>
            <person name="Hillman B."/>
            <person name="Milgroom M.G."/>
            <person name="Pangilinan J."/>
            <person name="Smith M."/>
            <person name="Salamov A."/>
            <person name="Schmutz J."/>
            <person name="Yadav J."/>
            <person name="Grigoriev I.V."/>
            <person name="Nuss D."/>
        </authorList>
    </citation>
    <scope>NUCLEOTIDE SEQUENCE</scope>
    <source>
        <strain evidence="3">EP155</strain>
    </source>
</reference>
<feature type="compositionally biased region" description="Basic and acidic residues" evidence="1">
    <location>
        <begin position="189"/>
        <end position="198"/>
    </location>
</feature>
<evidence type="ECO:0000313" key="3">
    <source>
        <dbReference type="EMBL" id="KAF3766137.1"/>
    </source>
</evidence>
<feature type="region of interest" description="Disordered" evidence="1">
    <location>
        <begin position="342"/>
        <end position="373"/>
    </location>
</feature>